<evidence type="ECO:0000313" key="1">
    <source>
        <dbReference type="EMBL" id="KRY99242.1"/>
    </source>
</evidence>
<comment type="caution">
    <text evidence="1">The sequence shown here is derived from an EMBL/GenBank/DDBJ whole genome shotgun (WGS) entry which is preliminary data.</text>
</comment>
<gene>
    <name evidence="1" type="ORF">T11_7824</name>
</gene>
<accession>A0A0V1GLQ8</accession>
<dbReference type="Proteomes" id="UP000055024">
    <property type="component" value="Unassembled WGS sequence"/>
</dbReference>
<protein>
    <submittedName>
        <fullName evidence="1">Uncharacterized protein</fullName>
    </submittedName>
</protein>
<organism evidence="1 2">
    <name type="scientific">Trichinella zimbabwensis</name>
    <dbReference type="NCBI Taxonomy" id="268475"/>
    <lineage>
        <taxon>Eukaryota</taxon>
        <taxon>Metazoa</taxon>
        <taxon>Ecdysozoa</taxon>
        <taxon>Nematoda</taxon>
        <taxon>Enoplea</taxon>
        <taxon>Dorylaimia</taxon>
        <taxon>Trichinellida</taxon>
        <taxon>Trichinellidae</taxon>
        <taxon>Trichinella</taxon>
    </lineage>
</organism>
<proteinExistence type="predicted"/>
<dbReference type="AlphaFoldDB" id="A0A0V1GLQ8"/>
<reference evidence="1 2" key="1">
    <citation type="submission" date="2015-01" db="EMBL/GenBank/DDBJ databases">
        <title>Evolution of Trichinella species and genotypes.</title>
        <authorList>
            <person name="Korhonen P.K."/>
            <person name="Edoardo P."/>
            <person name="Giuseppe L.R."/>
            <person name="Gasser R.B."/>
        </authorList>
    </citation>
    <scope>NUCLEOTIDE SEQUENCE [LARGE SCALE GENOMIC DNA]</scope>
    <source>
        <strain evidence="1">ISS1029</strain>
    </source>
</reference>
<evidence type="ECO:0000313" key="2">
    <source>
        <dbReference type="Proteomes" id="UP000055024"/>
    </source>
</evidence>
<keyword evidence="2" id="KW-1185">Reference proteome</keyword>
<dbReference type="EMBL" id="JYDP01000936">
    <property type="protein sequence ID" value="KRY99242.1"/>
    <property type="molecule type" value="Genomic_DNA"/>
</dbReference>
<sequence>MTSYNSHTVHALIHLIEIALIQRESQQVINCPQLQFEFKPGQATANFC</sequence>
<name>A0A0V1GLQ8_9BILA</name>